<accession>A0A3P7DWE2</accession>
<sequence>MREMYDLNDRAGNLIFKHARVRFQGWIVVGMINGFMPEHVEILVTHKVREFLKPYKSFKVCFHYLFIIPTKNAITVTEQLIDLLTLTFDFR</sequence>
<evidence type="ECO:0000313" key="2">
    <source>
        <dbReference type="Proteomes" id="UP000270924"/>
    </source>
</evidence>
<dbReference type="EMBL" id="UYWW01005883">
    <property type="protein sequence ID" value="VDM14420.1"/>
    <property type="molecule type" value="Genomic_DNA"/>
</dbReference>
<dbReference type="AlphaFoldDB" id="A0A3P7DWE2"/>
<organism evidence="1 2">
    <name type="scientific">Wuchereria bancrofti</name>
    <dbReference type="NCBI Taxonomy" id="6293"/>
    <lineage>
        <taxon>Eukaryota</taxon>
        <taxon>Metazoa</taxon>
        <taxon>Ecdysozoa</taxon>
        <taxon>Nematoda</taxon>
        <taxon>Chromadorea</taxon>
        <taxon>Rhabditida</taxon>
        <taxon>Spirurina</taxon>
        <taxon>Spiruromorpha</taxon>
        <taxon>Filarioidea</taxon>
        <taxon>Onchocercidae</taxon>
        <taxon>Wuchereria</taxon>
    </lineage>
</organism>
<proteinExistence type="predicted"/>
<name>A0A3P7DWE2_WUCBA</name>
<reference evidence="1 2" key="1">
    <citation type="submission" date="2018-11" db="EMBL/GenBank/DDBJ databases">
        <authorList>
            <consortium name="Pathogen Informatics"/>
        </authorList>
    </citation>
    <scope>NUCLEOTIDE SEQUENCE [LARGE SCALE GENOMIC DNA]</scope>
</reference>
<evidence type="ECO:0000313" key="1">
    <source>
        <dbReference type="EMBL" id="VDM14420.1"/>
    </source>
</evidence>
<gene>
    <name evidence="1" type="ORF">WBA_LOCUS7806</name>
</gene>
<dbReference type="InParanoid" id="A0A3P7DWE2"/>
<keyword evidence="2" id="KW-1185">Reference proteome</keyword>
<dbReference type="Proteomes" id="UP000270924">
    <property type="component" value="Unassembled WGS sequence"/>
</dbReference>
<protein>
    <submittedName>
        <fullName evidence="1">Uncharacterized protein</fullName>
    </submittedName>
</protein>